<reference evidence="2" key="1">
    <citation type="submission" date="2007-10" db="EMBL/GenBank/DDBJ databases">
        <title>Genome sequence of Campylobacter concisus 13826 isolated from human feces.</title>
        <authorList>
            <person name="Fouts D.E."/>
            <person name="Mongodin E.F."/>
            <person name="Puiu D."/>
            <person name="Sebastian Y."/>
            <person name="Miller W.G."/>
            <person name="Mandrell R.E."/>
            <person name="On S."/>
            <person name="Nelson K.E."/>
        </authorList>
    </citation>
    <scope>NUCLEOTIDE SEQUENCE [LARGE SCALE GENOMIC DNA]</scope>
    <source>
        <strain evidence="2">13826</strain>
    </source>
</reference>
<dbReference type="KEGG" id="cco:CCC13826_1558"/>
<evidence type="ECO:0000313" key="2">
    <source>
        <dbReference type="Proteomes" id="UP000001121"/>
    </source>
</evidence>
<gene>
    <name evidence="1" type="ORF">CCC13826_1558</name>
</gene>
<protein>
    <submittedName>
        <fullName evidence="1">Uncharacterized protein</fullName>
    </submittedName>
</protein>
<organism evidence="1 2">
    <name type="scientific">Campylobacter concisus (strain 13826)</name>
    <dbReference type="NCBI Taxonomy" id="360104"/>
    <lineage>
        <taxon>Bacteria</taxon>
        <taxon>Pseudomonadati</taxon>
        <taxon>Campylobacterota</taxon>
        <taxon>Epsilonproteobacteria</taxon>
        <taxon>Campylobacterales</taxon>
        <taxon>Campylobacteraceae</taxon>
        <taxon>Campylobacter</taxon>
    </lineage>
</organism>
<proteinExistence type="predicted"/>
<evidence type="ECO:0000313" key="1">
    <source>
        <dbReference type="EMBL" id="EAT98986.3"/>
    </source>
</evidence>
<dbReference type="AlphaFoldDB" id="A7ZCC6"/>
<name>A7ZCC6_CAMC1</name>
<dbReference type="EMBL" id="CP000792">
    <property type="protein sequence ID" value="EAT98986.3"/>
    <property type="molecule type" value="Genomic_DNA"/>
</dbReference>
<dbReference type="Proteomes" id="UP000001121">
    <property type="component" value="Chromosome"/>
</dbReference>
<accession>A7ZCC6</accession>
<dbReference type="STRING" id="360104.CCC13826_1558"/>
<sequence>MKDAKFMIYAIHENPLYKEKLSMADECQELLRLMGKSKRFYIAFCYVREGILTFVLTHPSGLLELRRDSSINDIKGLLKTFCKFNKDSIFASVIEPKPLSEINYIKNKKEENIRFIVSKYLKFFTPQPTQRSNFIMPASKGEFKNLATNEQIYKKFEELREILLKKNEQARC</sequence>